<accession>A0A9P6MQ71</accession>
<keyword evidence="2" id="KW-1133">Transmembrane helix</keyword>
<gene>
    <name evidence="3" type="ORF">BGZ80_002491</name>
</gene>
<feature type="transmembrane region" description="Helical" evidence="2">
    <location>
        <begin position="18"/>
        <end position="40"/>
    </location>
</feature>
<dbReference type="AlphaFoldDB" id="A0A9P6MQ71"/>
<dbReference type="EMBL" id="JAAAID010001617">
    <property type="protein sequence ID" value="KAG0009338.1"/>
    <property type="molecule type" value="Genomic_DNA"/>
</dbReference>
<organism evidence="3 4">
    <name type="scientific">Entomortierella chlamydospora</name>
    <dbReference type="NCBI Taxonomy" id="101097"/>
    <lineage>
        <taxon>Eukaryota</taxon>
        <taxon>Fungi</taxon>
        <taxon>Fungi incertae sedis</taxon>
        <taxon>Mucoromycota</taxon>
        <taxon>Mortierellomycotina</taxon>
        <taxon>Mortierellomycetes</taxon>
        <taxon>Mortierellales</taxon>
        <taxon>Mortierellaceae</taxon>
        <taxon>Entomortierella</taxon>
    </lineage>
</organism>
<dbReference type="OrthoDB" id="2449376at2759"/>
<dbReference type="Proteomes" id="UP000703661">
    <property type="component" value="Unassembled WGS sequence"/>
</dbReference>
<evidence type="ECO:0000256" key="2">
    <source>
        <dbReference type="SAM" id="Phobius"/>
    </source>
</evidence>
<sequence length="189" mass="20197">MDGSNIPIGNISSLEAGIIIYAVLAASIILALIYFGRVFMARRRQCQRVMKDPDFEAGPPMYNQHFNDIPVDDQSCSPSTSDRTVTRTTFPPSALIRDDDYYIVTPRARNDSNSPYPHSHSRSGSGASGRSASPSNNNNNVVPVDCLPMTEVGVQPPAYEDLPTSNSSGVTTTAAAVASTDSNPSSSNP</sequence>
<keyword evidence="2" id="KW-0472">Membrane</keyword>
<feature type="region of interest" description="Disordered" evidence="1">
    <location>
        <begin position="60"/>
        <end position="91"/>
    </location>
</feature>
<keyword evidence="2" id="KW-0812">Transmembrane</keyword>
<feature type="compositionally biased region" description="Low complexity" evidence="1">
    <location>
        <begin position="122"/>
        <end position="140"/>
    </location>
</feature>
<feature type="compositionally biased region" description="Polar residues" evidence="1">
    <location>
        <begin position="74"/>
        <end position="91"/>
    </location>
</feature>
<feature type="region of interest" description="Disordered" evidence="1">
    <location>
        <begin position="106"/>
        <end position="189"/>
    </location>
</feature>
<name>A0A9P6MQ71_9FUNG</name>
<evidence type="ECO:0000313" key="4">
    <source>
        <dbReference type="Proteomes" id="UP000703661"/>
    </source>
</evidence>
<feature type="compositionally biased region" description="Low complexity" evidence="1">
    <location>
        <begin position="164"/>
        <end position="183"/>
    </location>
</feature>
<proteinExistence type="predicted"/>
<evidence type="ECO:0000313" key="3">
    <source>
        <dbReference type="EMBL" id="KAG0009338.1"/>
    </source>
</evidence>
<evidence type="ECO:0000256" key="1">
    <source>
        <dbReference type="SAM" id="MobiDB-lite"/>
    </source>
</evidence>
<protein>
    <submittedName>
        <fullName evidence="3">Uncharacterized protein</fullName>
    </submittedName>
</protein>
<keyword evidence="4" id="KW-1185">Reference proteome</keyword>
<reference evidence="3" key="1">
    <citation type="journal article" date="2020" name="Fungal Divers.">
        <title>Resolving the Mortierellaceae phylogeny through synthesis of multi-gene phylogenetics and phylogenomics.</title>
        <authorList>
            <person name="Vandepol N."/>
            <person name="Liber J."/>
            <person name="Desiro A."/>
            <person name="Na H."/>
            <person name="Kennedy M."/>
            <person name="Barry K."/>
            <person name="Grigoriev I.V."/>
            <person name="Miller A.N."/>
            <person name="O'Donnell K."/>
            <person name="Stajich J.E."/>
            <person name="Bonito G."/>
        </authorList>
    </citation>
    <scope>NUCLEOTIDE SEQUENCE</scope>
    <source>
        <strain evidence="3">NRRL 2769</strain>
    </source>
</reference>
<comment type="caution">
    <text evidence="3">The sequence shown here is derived from an EMBL/GenBank/DDBJ whole genome shotgun (WGS) entry which is preliminary data.</text>
</comment>